<name>W7HZD3_9PEZI</name>
<protein>
    <submittedName>
        <fullName evidence="2">Uncharacterized protein</fullName>
    </submittedName>
</protein>
<dbReference type="HOGENOM" id="CLU_2171002_0_0_1"/>
<organism evidence="2 3">
    <name type="scientific">Drechslerella stenobrocha 248</name>
    <dbReference type="NCBI Taxonomy" id="1043628"/>
    <lineage>
        <taxon>Eukaryota</taxon>
        <taxon>Fungi</taxon>
        <taxon>Dikarya</taxon>
        <taxon>Ascomycota</taxon>
        <taxon>Pezizomycotina</taxon>
        <taxon>Orbiliomycetes</taxon>
        <taxon>Orbiliales</taxon>
        <taxon>Orbiliaceae</taxon>
        <taxon>Drechslerella</taxon>
    </lineage>
</organism>
<gene>
    <name evidence="2" type="ORF">DRE_00179</name>
</gene>
<proteinExistence type="predicted"/>
<reference evidence="2 3" key="1">
    <citation type="submission" date="2013-05" db="EMBL/GenBank/DDBJ databases">
        <title>Drechslerella stenobrocha genome reveals carnivorous origination and mechanical trapping mechanism of predatory fungi.</title>
        <authorList>
            <person name="Liu X."/>
            <person name="Zhang W."/>
            <person name="Liu K."/>
        </authorList>
    </citation>
    <scope>NUCLEOTIDE SEQUENCE [LARGE SCALE GENOMIC DNA]</scope>
    <source>
        <strain evidence="2 3">248</strain>
    </source>
</reference>
<dbReference type="Proteomes" id="UP000024837">
    <property type="component" value="Unassembled WGS sequence"/>
</dbReference>
<feature type="region of interest" description="Disordered" evidence="1">
    <location>
        <begin position="1"/>
        <end position="42"/>
    </location>
</feature>
<accession>W7HZD3</accession>
<keyword evidence="3" id="KW-1185">Reference proteome</keyword>
<dbReference type="EMBL" id="KI966371">
    <property type="protein sequence ID" value="EWC48874.1"/>
    <property type="molecule type" value="Genomic_DNA"/>
</dbReference>
<evidence type="ECO:0000256" key="1">
    <source>
        <dbReference type="SAM" id="MobiDB-lite"/>
    </source>
</evidence>
<feature type="compositionally biased region" description="Pro residues" evidence="1">
    <location>
        <begin position="1"/>
        <end position="13"/>
    </location>
</feature>
<dbReference type="AlphaFoldDB" id="W7HZD3"/>
<evidence type="ECO:0000313" key="2">
    <source>
        <dbReference type="EMBL" id="EWC48874.1"/>
    </source>
</evidence>
<evidence type="ECO:0000313" key="3">
    <source>
        <dbReference type="Proteomes" id="UP000024837"/>
    </source>
</evidence>
<sequence length="110" mass="11938">MPPPDTPQPTDQRPPPDPKQRKGRSPSVLGSHHSFPLTAAQGHRLERLQDYLKKLDDTTSAVGDHHAQIPTDDQMQKVGTRKIGGHNATSEALVGIGAQFEKCEGRRGSA</sequence>